<protein>
    <recommendedName>
        <fullName evidence="1">Bacterial Ig-like domain-containing protein</fullName>
    </recommendedName>
</protein>
<keyword evidence="3" id="KW-1185">Reference proteome</keyword>
<evidence type="ECO:0000259" key="1">
    <source>
        <dbReference type="Pfam" id="PF20251"/>
    </source>
</evidence>
<name>A0ABR4ZVB2_9FLAO</name>
<dbReference type="Proteomes" id="UP000031275">
    <property type="component" value="Unassembled WGS sequence"/>
</dbReference>
<evidence type="ECO:0000313" key="2">
    <source>
        <dbReference type="EMBL" id="KIA85045.1"/>
    </source>
</evidence>
<dbReference type="InterPro" id="IPR046878">
    <property type="entry name" value="Big_14"/>
</dbReference>
<organism evidence="2 3">
    <name type="scientific">Kaistella solincola</name>
    <dbReference type="NCBI Taxonomy" id="510955"/>
    <lineage>
        <taxon>Bacteria</taxon>
        <taxon>Pseudomonadati</taxon>
        <taxon>Bacteroidota</taxon>
        <taxon>Flavobacteriia</taxon>
        <taxon>Flavobacteriales</taxon>
        <taxon>Weeksellaceae</taxon>
        <taxon>Chryseobacterium group</taxon>
        <taxon>Kaistella</taxon>
    </lineage>
</organism>
<reference evidence="2 3" key="1">
    <citation type="submission" date="2014-10" db="EMBL/GenBank/DDBJ databases">
        <title>Kaistella solincola genome.</title>
        <authorList>
            <person name="Newman J.D."/>
        </authorList>
    </citation>
    <scope>NUCLEOTIDE SEQUENCE [LARGE SCALE GENOMIC DNA]</scope>
    <source>
        <strain evidence="2 3">DSM 22468</strain>
    </source>
</reference>
<feature type="domain" description="Bacterial Ig-like" evidence="1">
    <location>
        <begin position="208"/>
        <end position="323"/>
    </location>
</feature>
<evidence type="ECO:0000313" key="3">
    <source>
        <dbReference type="Proteomes" id="UP000031275"/>
    </source>
</evidence>
<gene>
    <name evidence="2" type="ORF">OA84_00860</name>
</gene>
<comment type="caution">
    <text evidence="2">The sequence shown here is derived from an EMBL/GenBank/DDBJ whole genome shotgun (WGS) entry which is preliminary data.</text>
</comment>
<accession>A0ABR4ZVB2</accession>
<dbReference type="Pfam" id="PF20251">
    <property type="entry name" value="Big_14"/>
    <property type="match status" value="2"/>
</dbReference>
<sequence length="327" mass="37728">MKNLSLKNKRPFISWFRNCKYLKMKNAILLAIILGLLISCKRPNATTDSGSENGKSEKAILPPSSVVKNSADQLMVDSLPKNVLINFQNDSILLADVKQIQKLRILNNTSEPIVFGDDFILEYYANGAWHKTNNGRQFKVAQYTLTPGREYVMPTDLYFYSTIYKLGKYRISKPYRTANSSLSTQNKTTLATYEFKVLTPPFKNMECKVFMSLSKNTVKISELNQPIPFTIINNSYDEIFFGERQTVEKYDGKNWNKIPFDGIINDIGYSLYVGTQTSEHSLKLHPEQYKYKPGRYRLVKPFSIRNDDGIKSMWKDFTLYNEFLVVP</sequence>
<proteinExistence type="predicted"/>
<feature type="domain" description="Bacterial Ig-like" evidence="1">
    <location>
        <begin position="98"/>
        <end position="178"/>
    </location>
</feature>
<dbReference type="EMBL" id="JSYK01000001">
    <property type="protein sequence ID" value="KIA85045.1"/>
    <property type="molecule type" value="Genomic_DNA"/>
</dbReference>